<evidence type="ECO:0000313" key="3">
    <source>
        <dbReference type="Proteomes" id="UP000663992"/>
    </source>
</evidence>
<keyword evidence="1" id="KW-0472">Membrane</keyword>
<organism evidence="2 3">
    <name type="scientific">Bowmanella yangjiangensis</name>
    <dbReference type="NCBI Taxonomy" id="2811230"/>
    <lineage>
        <taxon>Bacteria</taxon>
        <taxon>Pseudomonadati</taxon>
        <taxon>Pseudomonadota</taxon>
        <taxon>Gammaproteobacteria</taxon>
        <taxon>Alteromonadales</taxon>
        <taxon>Alteromonadaceae</taxon>
        <taxon>Bowmanella</taxon>
    </lineage>
</organism>
<comment type="caution">
    <text evidence="2">The sequence shown here is derived from an EMBL/GenBank/DDBJ whole genome shotgun (WGS) entry which is preliminary data.</text>
</comment>
<accession>A0ABS3CQK5</accession>
<reference evidence="2 3" key="1">
    <citation type="submission" date="2021-03" db="EMBL/GenBank/DDBJ databases">
        <title>novel species isolated from a fishpond in China.</title>
        <authorList>
            <person name="Lu H."/>
            <person name="Cai Z."/>
        </authorList>
    </citation>
    <scope>NUCLEOTIDE SEQUENCE [LARGE SCALE GENOMIC DNA]</scope>
    <source>
        <strain evidence="2 3">Y57</strain>
    </source>
</reference>
<feature type="transmembrane region" description="Helical" evidence="1">
    <location>
        <begin position="12"/>
        <end position="31"/>
    </location>
</feature>
<protein>
    <submittedName>
        <fullName evidence="2">Uncharacterized protein</fullName>
    </submittedName>
</protein>
<keyword evidence="3" id="KW-1185">Reference proteome</keyword>
<evidence type="ECO:0000256" key="1">
    <source>
        <dbReference type="SAM" id="Phobius"/>
    </source>
</evidence>
<evidence type="ECO:0000313" key="2">
    <source>
        <dbReference type="EMBL" id="MBN7819383.1"/>
    </source>
</evidence>
<feature type="transmembrane region" description="Helical" evidence="1">
    <location>
        <begin position="43"/>
        <end position="67"/>
    </location>
</feature>
<keyword evidence="1" id="KW-1133">Transmembrane helix</keyword>
<name>A0ABS3CQK5_9ALTE</name>
<sequence length="316" mass="35495">MPSNNSKEKIELTTIIALLVGVVGIFGSAYLSESLSPANGSLMSAFASGLTTLSVALMGLGIFGILLDSKNWREYFGERLKEIVIDNSYLKTLDSGTLKQLQTSVLKAQFNNQQIDKDGSFLEYFHLHLHKFISEPYREDVSTEVLMKKLDDSDDFLVTDKVRYVCRASGGKIQDSIGWKPDPDEFKEVRSLKIKIQFPANHEKAGESQEIQVDQTKLNEGVKEPLSEFESVDGLVVITEAQYVVERGKFQYWQMAHPTKNFDVTITYPEGLSIQFKTLVLEDVVSQITEHDGYLKFSYGTWALPQSGLAWLIQSA</sequence>
<dbReference type="Proteomes" id="UP000663992">
    <property type="component" value="Unassembled WGS sequence"/>
</dbReference>
<dbReference type="RefSeq" id="WP_206593211.1">
    <property type="nucleotide sequence ID" value="NZ_JAFKCS010000004.1"/>
</dbReference>
<gene>
    <name evidence="2" type="ORF">J0A65_05875</name>
</gene>
<proteinExistence type="predicted"/>
<dbReference type="EMBL" id="JAFKCS010000004">
    <property type="protein sequence ID" value="MBN7819383.1"/>
    <property type="molecule type" value="Genomic_DNA"/>
</dbReference>
<keyword evidence="1" id="KW-0812">Transmembrane</keyword>